<name>A0A3S5BLF8_9PLAT</name>
<keyword evidence="4" id="KW-1185">Reference proteome</keyword>
<feature type="compositionally biased region" description="Polar residues" evidence="2">
    <location>
        <begin position="66"/>
        <end position="84"/>
    </location>
</feature>
<proteinExistence type="predicted"/>
<feature type="coiled-coil region" evidence="1">
    <location>
        <begin position="89"/>
        <end position="123"/>
    </location>
</feature>
<comment type="caution">
    <text evidence="3">The sequence shown here is derived from an EMBL/GenBank/DDBJ whole genome shotgun (WGS) entry which is preliminary data.</text>
</comment>
<sequence length="147" mass="15765">MFSGLYLAPTARLASNSTVIPVNPSELGSGLCSNCGARSTTINCTSSNYDGSSIGEERATGRVGLSRSSNSPAEHESTLTSNSEAMGLRVALSRLSDQLEEALHESEEQAREANQFADRLQESGGPRENLLSHSVVVWQQESHNNRI</sequence>
<dbReference type="AlphaFoldDB" id="A0A3S5BLF8"/>
<organism evidence="3 4">
    <name type="scientific">Protopolystoma xenopodis</name>
    <dbReference type="NCBI Taxonomy" id="117903"/>
    <lineage>
        <taxon>Eukaryota</taxon>
        <taxon>Metazoa</taxon>
        <taxon>Spiralia</taxon>
        <taxon>Lophotrochozoa</taxon>
        <taxon>Platyhelminthes</taxon>
        <taxon>Monogenea</taxon>
        <taxon>Polyopisthocotylea</taxon>
        <taxon>Polystomatidea</taxon>
        <taxon>Polystomatidae</taxon>
        <taxon>Protopolystoma</taxon>
    </lineage>
</organism>
<protein>
    <submittedName>
        <fullName evidence="3">Uncharacterized protein</fullName>
    </submittedName>
</protein>
<feature type="region of interest" description="Disordered" evidence="2">
    <location>
        <begin position="46"/>
        <end position="85"/>
    </location>
</feature>
<reference evidence="3" key="1">
    <citation type="submission" date="2018-11" db="EMBL/GenBank/DDBJ databases">
        <authorList>
            <consortium name="Pathogen Informatics"/>
        </authorList>
    </citation>
    <scope>NUCLEOTIDE SEQUENCE</scope>
</reference>
<gene>
    <name evidence="3" type="ORF">PXEA_LOCUS22388</name>
</gene>
<evidence type="ECO:0000256" key="2">
    <source>
        <dbReference type="SAM" id="MobiDB-lite"/>
    </source>
</evidence>
<evidence type="ECO:0000313" key="4">
    <source>
        <dbReference type="Proteomes" id="UP000784294"/>
    </source>
</evidence>
<dbReference type="Proteomes" id="UP000784294">
    <property type="component" value="Unassembled WGS sequence"/>
</dbReference>
<evidence type="ECO:0000256" key="1">
    <source>
        <dbReference type="SAM" id="Coils"/>
    </source>
</evidence>
<evidence type="ECO:0000313" key="3">
    <source>
        <dbReference type="EMBL" id="VEL28948.1"/>
    </source>
</evidence>
<dbReference type="EMBL" id="CAAALY010098965">
    <property type="protein sequence ID" value="VEL28948.1"/>
    <property type="molecule type" value="Genomic_DNA"/>
</dbReference>
<accession>A0A3S5BLF8</accession>
<keyword evidence="1" id="KW-0175">Coiled coil</keyword>